<reference evidence="1" key="1">
    <citation type="submission" date="2013-11" db="EMBL/GenBank/DDBJ databases">
        <title>Genome sequence of the fusiform rust pathogen reveals effectors for host alternation and coevolution with pine.</title>
        <authorList>
            <consortium name="DOE Joint Genome Institute"/>
            <person name="Smith K."/>
            <person name="Pendleton A."/>
            <person name="Kubisiak T."/>
            <person name="Anderson C."/>
            <person name="Salamov A."/>
            <person name="Aerts A."/>
            <person name="Riley R."/>
            <person name="Clum A."/>
            <person name="Lindquist E."/>
            <person name="Ence D."/>
            <person name="Campbell M."/>
            <person name="Kronenberg Z."/>
            <person name="Feau N."/>
            <person name="Dhillon B."/>
            <person name="Hamelin R."/>
            <person name="Burleigh J."/>
            <person name="Smith J."/>
            <person name="Yandell M."/>
            <person name="Nelson C."/>
            <person name="Grigoriev I."/>
            <person name="Davis J."/>
        </authorList>
    </citation>
    <scope>NUCLEOTIDE SEQUENCE</scope>
    <source>
        <strain evidence="1">G11</strain>
    </source>
</reference>
<accession>A0A9P6T5V1</accession>
<organism evidence="1 2">
    <name type="scientific">Cronartium quercuum f. sp. fusiforme G11</name>
    <dbReference type="NCBI Taxonomy" id="708437"/>
    <lineage>
        <taxon>Eukaryota</taxon>
        <taxon>Fungi</taxon>
        <taxon>Dikarya</taxon>
        <taxon>Basidiomycota</taxon>
        <taxon>Pucciniomycotina</taxon>
        <taxon>Pucciniomycetes</taxon>
        <taxon>Pucciniales</taxon>
        <taxon>Coleosporiaceae</taxon>
        <taxon>Cronartium</taxon>
    </lineage>
</organism>
<proteinExistence type="predicted"/>
<name>A0A9P6T5V1_9BASI</name>
<comment type="caution">
    <text evidence="1">The sequence shown here is derived from an EMBL/GenBank/DDBJ whole genome shotgun (WGS) entry which is preliminary data.</text>
</comment>
<keyword evidence="2" id="KW-1185">Reference proteome</keyword>
<evidence type="ECO:0000313" key="2">
    <source>
        <dbReference type="Proteomes" id="UP000886653"/>
    </source>
</evidence>
<sequence length="87" mass="9834">CSNLNAGNLWYNIRVLRELASLIRPDKMLKALKWSDVVIKKLIALVLGWTVGKMTIKVKKNTLVKGLITRKCVFLEGVFIDGHKKSP</sequence>
<feature type="non-terminal residue" evidence="1">
    <location>
        <position position="87"/>
    </location>
</feature>
<feature type="non-terminal residue" evidence="1">
    <location>
        <position position="1"/>
    </location>
</feature>
<protein>
    <submittedName>
        <fullName evidence="1">Uncharacterized protein</fullName>
    </submittedName>
</protein>
<gene>
    <name evidence="1" type="ORF">CROQUDRAFT_30446</name>
</gene>
<dbReference type="EMBL" id="MU167456">
    <property type="protein sequence ID" value="KAG0140302.1"/>
    <property type="molecule type" value="Genomic_DNA"/>
</dbReference>
<evidence type="ECO:0000313" key="1">
    <source>
        <dbReference type="EMBL" id="KAG0140302.1"/>
    </source>
</evidence>
<dbReference type="Proteomes" id="UP000886653">
    <property type="component" value="Unassembled WGS sequence"/>
</dbReference>
<dbReference type="AlphaFoldDB" id="A0A9P6T5V1"/>